<accession>A0ABQ5IES1</accession>
<reference evidence="1" key="1">
    <citation type="journal article" date="2022" name="Int. J. Mol. Sci.">
        <title>Draft Genome of Tanacetum Coccineum: Genomic Comparison of Closely Related Tanacetum-Family Plants.</title>
        <authorList>
            <person name="Yamashiro T."/>
            <person name="Shiraishi A."/>
            <person name="Nakayama K."/>
            <person name="Satake H."/>
        </authorList>
    </citation>
    <scope>NUCLEOTIDE SEQUENCE</scope>
</reference>
<evidence type="ECO:0000313" key="1">
    <source>
        <dbReference type="EMBL" id="GJT98641.1"/>
    </source>
</evidence>
<dbReference type="Proteomes" id="UP001151760">
    <property type="component" value="Unassembled WGS sequence"/>
</dbReference>
<organism evidence="1 2">
    <name type="scientific">Tanacetum coccineum</name>
    <dbReference type="NCBI Taxonomy" id="301880"/>
    <lineage>
        <taxon>Eukaryota</taxon>
        <taxon>Viridiplantae</taxon>
        <taxon>Streptophyta</taxon>
        <taxon>Embryophyta</taxon>
        <taxon>Tracheophyta</taxon>
        <taxon>Spermatophyta</taxon>
        <taxon>Magnoliopsida</taxon>
        <taxon>eudicotyledons</taxon>
        <taxon>Gunneridae</taxon>
        <taxon>Pentapetalae</taxon>
        <taxon>asterids</taxon>
        <taxon>campanulids</taxon>
        <taxon>Asterales</taxon>
        <taxon>Asteraceae</taxon>
        <taxon>Asteroideae</taxon>
        <taxon>Anthemideae</taxon>
        <taxon>Anthemidinae</taxon>
        <taxon>Tanacetum</taxon>
    </lineage>
</organism>
<sequence>MEEYIILKEEEAQRQGQTFDWQTARYENVEYYENKDDSLTDFETGYSAIVLDDATLSCEPTVSPLDNNETDFKISFDESDNEDYMVVFDKNSFSCKIIYVNNLKTDSEDENDKVNLPSSPSPEPTFGYIDDLDFFKDFENEFPAIVYNELKSKLEPLNLPSTLGDRLSMVYTGNDREALFTSHAWRRLFEVRGPLIREFILEFLTTCRMSDIEMGLDAADTLCFQLGGARRRMLVPLQ</sequence>
<evidence type="ECO:0000313" key="2">
    <source>
        <dbReference type="Proteomes" id="UP001151760"/>
    </source>
</evidence>
<keyword evidence="2" id="KW-1185">Reference proteome</keyword>
<comment type="caution">
    <text evidence="1">The sequence shown here is derived from an EMBL/GenBank/DDBJ whole genome shotgun (WGS) entry which is preliminary data.</text>
</comment>
<proteinExistence type="predicted"/>
<dbReference type="EMBL" id="BQNB010020695">
    <property type="protein sequence ID" value="GJT98641.1"/>
    <property type="molecule type" value="Genomic_DNA"/>
</dbReference>
<gene>
    <name evidence="1" type="ORF">Tco_1094159</name>
</gene>
<protein>
    <submittedName>
        <fullName evidence="1">Uncharacterized protein</fullName>
    </submittedName>
</protein>
<reference evidence="1" key="2">
    <citation type="submission" date="2022-01" db="EMBL/GenBank/DDBJ databases">
        <authorList>
            <person name="Yamashiro T."/>
            <person name="Shiraishi A."/>
            <person name="Satake H."/>
            <person name="Nakayama K."/>
        </authorList>
    </citation>
    <scope>NUCLEOTIDE SEQUENCE</scope>
</reference>
<name>A0ABQ5IES1_9ASTR</name>